<protein>
    <recommendedName>
        <fullName evidence="2">Replication protein A 70 kDa DNA-binding subunit B/D first OB fold domain-containing protein</fullName>
    </recommendedName>
</protein>
<evidence type="ECO:0000256" key="1">
    <source>
        <dbReference type="SAM" id="MobiDB-lite"/>
    </source>
</evidence>
<evidence type="ECO:0000313" key="3">
    <source>
        <dbReference type="EMBL" id="RZC57804.1"/>
    </source>
</evidence>
<sequence length="235" mass="26425">MAKEKGLGSETSEVAMDGETAMETPKRLGSDTSEAAMDDETAMETPKRLGSETSEAAMDDETAMETPKRLGSETSEAAMDDETAMETPKRLGSEKELQSRSTFIPTTPAKKTKNRKRNVDSNKDMDSKSSKIPKTGKLARFQQLPDLCHMTKGEIKISGKLRIMRTWEEKNLKTGKLYNYCMILMDRNGDQMLCELKATQYSMHTEKLREQNVISLKFFSIVESEKGYRPLPSNL</sequence>
<reference evidence="3 4" key="1">
    <citation type="journal article" date="2018" name="Science">
        <title>The opium poppy genome and morphinan production.</title>
        <authorList>
            <person name="Guo L."/>
            <person name="Winzer T."/>
            <person name="Yang X."/>
            <person name="Li Y."/>
            <person name="Ning Z."/>
            <person name="He Z."/>
            <person name="Teodor R."/>
            <person name="Lu Y."/>
            <person name="Bowser T.A."/>
            <person name="Graham I.A."/>
            <person name="Ye K."/>
        </authorList>
    </citation>
    <scope>NUCLEOTIDE SEQUENCE [LARGE SCALE GENOMIC DNA]</scope>
    <source>
        <strain evidence="4">cv. HN1</strain>
        <tissue evidence="3">Leaves</tissue>
    </source>
</reference>
<dbReference type="Gramene" id="RZC57804">
    <property type="protein sequence ID" value="RZC57804"/>
    <property type="gene ID" value="C5167_005111"/>
</dbReference>
<organism evidence="3 4">
    <name type="scientific">Papaver somniferum</name>
    <name type="common">Opium poppy</name>
    <dbReference type="NCBI Taxonomy" id="3469"/>
    <lineage>
        <taxon>Eukaryota</taxon>
        <taxon>Viridiplantae</taxon>
        <taxon>Streptophyta</taxon>
        <taxon>Embryophyta</taxon>
        <taxon>Tracheophyta</taxon>
        <taxon>Spermatophyta</taxon>
        <taxon>Magnoliopsida</taxon>
        <taxon>Ranunculales</taxon>
        <taxon>Papaveraceae</taxon>
        <taxon>Papaveroideae</taxon>
        <taxon>Papaver</taxon>
    </lineage>
</organism>
<keyword evidence="4" id="KW-1185">Reference proteome</keyword>
<gene>
    <name evidence="3" type="ORF">C5167_005111</name>
</gene>
<name>A0A4Y7J9I9_PAPSO</name>
<evidence type="ECO:0000259" key="2">
    <source>
        <dbReference type="Pfam" id="PF02721"/>
    </source>
</evidence>
<feature type="region of interest" description="Disordered" evidence="1">
    <location>
        <begin position="1"/>
        <end position="132"/>
    </location>
</feature>
<feature type="compositionally biased region" description="Basic and acidic residues" evidence="1">
    <location>
        <begin position="87"/>
        <end position="98"/>
    </location>
</feature>
<dbReference type="Proteomes" id="UP000316621">
    <property type="component" value="Chromosome 4"/>
</dbReference>
<accession>A0A4Y7J9I9</accession>
<feature type="compositionally biased region" description="Basic and acidic residues" evidence="1">
    <location>
        <begin position="117"/>
        <end position="129"/>
    </location>
</feature>
<evidence type="ECO:0000313" key="4">
    <source>
        <dbReference type="Proteomes" id="UP000316621"/>
    </source>
</evidence>
<dbReference type="AlphaFoldDB" id="A0A4Y7J9I9"/>
<dbReference type="InterPro" id="IPR003871">
    <property type="entry name" value="RFA1B/D_OB_1st"/>
</dbReference>
<proteinExistence type="predicted"/>
<dbReference type="EMBL" id="CM010718">
    <property type="protein sequence ID" value="RZC57804.1"/>
    <property type="molecule type" value="Genomic_DNA"/>
</dbReference>
<dbReference type="Pfam" id="PF02721">
    <property type="entry name" value="DUF223"/>
    <property type="match status" value="1"/>
</dbReference>
<feature type="domain" description="Replication protein A 70 kDa DNA-binding subunit B/D first OB fold" evidence="2">
    <location>
        <begin position="141"/>
        <end position="230"/>
    </location>
</feature>